<gene>
    <name evidence="3" type="primary">spop-b_9</name>
    <name evidence="3" type="ORF">AVEN_236824_1</name>
</gene>
<reference evidence="3 4" key="1">
    <citation type="journal article" date="2019" name="Sci. Rep.">
        <title>Orb-weaving spider Araneus ventricosus genome elucidates the spidroin gene catalogue.</title>
        <authorList>
            <person name="Kono N."/>
            <person name="Nakamura H."/>
            <person name="Ohtoshi R."/>
            <person name="Moran D.A.P."/>
            <person name="Shinohara A."/>
            <person name="Yoshida Y."/>
            <person name="Fujiwara M."/>
            <person name="Mori M."/>
            <person name="Tomita M."/>
            <person name="Arakawa K."/>
        </authorList>
    </citation>
    <scope>NUCLEOTIDE SEQUENCE [LARGE SCALE GENOMIC DNA]</scope>
</reference>
<dbReference type="SUPFAM" id="SSF54695">
    <property type="entry name" value="POZ domain"/>
    <property type="match status" value="1"/>
</dbReference>
<sequence length="505" mass="58327">MACQFDTNRKGFTLTWILENFEYCVQKTGNYLKSPTFIVDTFERSKWSLWIYPRGHTLERWISVYLCREEDSKGPATIQIDCELAIQALGGSLLVSRSINKYEFPKKREGYGFTTFIERESVFADRSRFLPQGALTIRCRMWKTNGEVHTDGQCIARTRIGVEKRAFLWKTEHFSFFHVGGEETYRLKSTIDDSRIMSLQLFLRKNHSSDAILIKFTCFDVSIVFSTFKSSLVDAKGDYVDCGQHELWFLPTLQSTECLLSLSKDTLMGNKNLYLPFDSLTLYCEQIFSTGSVFQDIECTAYGCSNSFITNNVVPANIKTANIKISETSYLKMDLGSMLQNNILCDVKLCVESETFSAHWLILSARSLVFRTMFQSDMKEKARDRIDIEDLKPDTVRRMLLYMYTDSLEELEWKTASDLYYAAEKYQIMTLKDKCSSFLKSNLTLTNACEILLLSDLLQDKELKSTVQNFIMKNDKSIINSSSWKLLMKDNLPLAAETMLLRFKE</sequence>
<dbReference type="OrthoDB" id="6359816at2759"/>
<evidence type="ECO:0000259" key="2">
    <source>
        <dbReference type="PROSITE" id="PS50144"/>
    </source>
</evidence>
<evidence type="ECO:0000313" key="3">
    <source>
        <dbReference type="EMBL" id="GBO44774.1"/>
    </source>
</evidence>
<dbReference type="InterPro" id="IPR008974">
    <property type="entry name" value="TRAF-like"/>
</dbReference>
<dbReference type="CDD" id="cd18186">
    <property type="entry name" value="BTB_POZ_ZBTB_KLHL-like"/>
    <property type="match status" value="1"/>
</dbReference>
<evidence type="ECO:0000259" key="1">
    <source>
        <dbReference type="PROSITE" id="PS50097"/>
    </source>
</evidence>
<dbReference type="Gene3D" id="1.25.40.420">
    <property type="match status" value="1"/>
</dbReference>
<name>A0A4Y2X781_ARAVE</name>
<evidence type="ECO:0000313" key="4">
    <source>
        <dbReference type="Proteomes" id="UP000499080"/>
    </source>
</evidence>
<protein>
    <submittedName>
        <fullName evidence="3">Speckle-type POZ protein B</fullName>
    </submittedName>
</protein>
<dbReference type="AlphaFoldDB" id="A0A4Y2X781"/>
<dbReference type="SUPFAM" id="SSF49599">
    <property type="entry name" value="TRAF domain-like"/>
    <property type="match status" value="1"/>
</dbReference>
<feature type="domain" description="MATH" evidence="2">
    <location>
        <begin position="11"/>
        <end position="141"/>
    </location>
</feature>
<dbReference type="PROSITE" id="PS50097">
    <property type="entry name" value="BTB"/>
    <property type="match status" value="1"/>
</dbReference>
<dbReference type="Gene3D" id="2.60.210.10">
    <property type="entry name" value="Apoptosis, Tumor Necrosis Factor Receptor Associated Protein 2, Chain A"/>
    <property type="match status" value="1"/>
</dbReference>
<accession>A0A4Y2X781</accession>
<dbReference type="SMART" id="SM00225">
    <property type="entry name" value="BTB"/>
    <property type="match status" value="1"/>
</dbReference>
<dbReference type="Proteomes" id="UP000499080">
    <property type="component" value="Unassembled WGS sequence"/>
</dbReference>
<dbReference type="Gene3D" id="3.30.710.10">
    <property type="entry name" value="Potassium Channel Kv1.1, Chain A"/>
    <property type="match status" value="1"/>
</dbReference>
<dbReference type="InterPro" id="IPR011333">
    <property type="entry name" value="SKP1/BTB/POZ_sf"/>
</dbReference>
<dbReference type="Pfam" id="PF22486">
    <property type="entry name" value="MATH_2"/>
    <property type="match status" value="1"/>
</dbReference>
<keyword evidence="4" id="KW-1185">Reference proteome</keyword>
<dbReference type="InterPro" id="IPR002083">
    <property type="entry name" value="MATH/TRAF_dom"/>
</dbReference>
<feature type="domain" description="BTB" evidence="1">
    <location>
        <begin position="345"/>
        <end position="412"/>
    </location>
</feature>
<dbReference type="GO" id="GO:0030163">
    <property type="term" value="P:protein catabolic process"/>
    <property type="evidence" value="ECO:0007669"/>
    <property type="project" value="UniProtKB-ARBA"/>
</dbReference>
<dbReference type="Pfam" id="PF00651">
    <property type="entry name" value="BTB"/>
    <property type="match status" value="1"/>
</dbReference>
<dbReference type="PANTHER" id="PTHR24413">
    <property type="entry name" value="SPECKLE-TYPE POZ PROTEIN"/>
    <property type="match status" value="1"/>
</dbReference>
<dbReference type="PROSITE" id="PS50144">
    <property type="entry name" value="MATH"/>
    <property type="match status" value="1"/>
</dbReference>
<dbReference type="CDD" id="cd00121">
    <property type="entry name" value="MATH"/>
    <property type="match status" value="1"/>
</dbReference>
<comment type="caution">
    <text evidence="3">The sequence shown here is derived from an EMBL/GenBank/DDBJ whole genome shotgun (WGS) entry which is preliminary data.</text>
</comment>
<dbReference type="InterPro" id="IPR000210">
    <property type="entry name" value="BTB/POZ_dom"/>
</dbReference>
<dbReference type="EMBL" id="BGPR01071640">
    <property type="protein sequence ID" value="GBO44774.1"/>
    <property type="molecule type" value="Genomic_DNA"/>
</dbReference>
<proteinExistence type="predicted"/>
<organism evidence="3 4">
    <name type="scientific">Araneus ventricosus</name>
    <name type="common">Orbweaver spider</name>
    <name type="synonym">Epeira ventricosa</name>
    <dbReference type="NCBI Taxonomy" id="182803"/>
    <lineage>
        <taxon>Eukaryota</taxon>
        <taxon>Metazoa</taxon>
        <taxon>Ecdysozoa</taxon>
        <taxon>Arthropoda</taxon>
        <taxon>Chelicerata</taxon>
        <taxon>Arachnida</taxon>
        <taxon>Araneae</taxon>
        <taxon>Araneomorphae</taxon>
        <taxon>Entelegynae</taxon>
        <taxon>Araneoidea</taxon>
        <taxon>Araneidae</taxon>
        <taxon>Araneus</taxon>
    </lineage>
</organism>